<dbReference type="InterPro" id="IPR001680">
    <property type="entry name" value="WD40_rpt"/>
</dbReference>
<keyword evidence="2" id="KW-0677">Repeat</keyword>
<dbReference type="AlphaFoldDB" id="A0A9N9GNA8"/>
<feature type="repeat" description="WD" evidence="3">
    <location>
        <begin position="92"/>
        <end position="127"/>
    </location>
</feature>
<evidence type="ECO:0000256" key="1">
    <source>
        <dbReference type="ARBA" id="ARBA00022574"/>
    </source>
</evidence>
<dbReference type="InterPro" id="IPR020472">
    <property type="entry name" value="WD40_PAC1"/>
</dbReference>
<accession>A0A9N9GNA8</accession>
<dbReference type="PANTHER" id="PTHR19848">
    <property type="entry name" value="WD40 REPEAT PROTEIN"/>
    <property type="match status" value="1"/>
</dbReference>
<dbReference type="InterPro" id="IPR019775">
    <property type="entry name" value="WD40_repeat_CS"/>
</dbReference>
<evidence type="ECO:0000313" key="6">
    <source>
        <dbReference type="Proteomes" id="UP000789572"/>
    </source>
</evidence>
<dbReference type="SUPFAM" id="SSF50978">
    <property type="entry name" value="WD40 repeat-like"/>
    <property type="match status" value="1"/>
</dbReference>
<reference evidence="5" key="1">
    <citation type="submission" date="2021-06" db="EMBL/GenBank/DDBJ databases">
        <authorList>
            <person name="Kallberg Y."/>
            <person name="Tangrot J."/>
            <person name="Rosling A."/>
        </authorList>
    </citation>
    <scope>NUCLEOTIDE SEQUENCE</scope>
    <source>
        <strain evidence="5">IA702</strain>
    </source>
</reference>
<feature type="repeat" description="WD" evidence="3">
    <location>
        <begin position="25"/>
        <end position="41"/>
    </location>
</feature>
<dbReference type="InterPro" id="IPR036322">
    <property type="entry name" value="WD40_repeat_dom_sf"/>
</dbReference>
<evidence type="ECO:0000256" key="4">
    <source>
        <dbReference type="SAM" id="MobiDB-lite"/>
    </source>
</evidence>
<evidence type="ECO:0000256" key="2">
    <source>
        <dbReference type="ARBA" id="ARBA00022737"/>
    </source>
</evidence>
<gene>
    <name evidence="5" type="ORF">POCULU_LOCUS8093</name>
</gene>
<dbReference type="PRINTS" id="PR00320">
    <property type="entry name" value="GPROTEINBRPT"/>
</dbReference>
<dbReference type="Gene3D" id="2.130.10.10">
    <property type="entry name" value="YVTN repeat-like/Quinoprotein amine dehydrogenase"/>
    <property type="match status" value="1"/>
</dbReference>
<dbReference type="OrthoDB" id="2396340at2759"/>
<feature type="repeat" description="WD" evidence="3">
    <location>
        <begin position="50"/>
        <end position="91"/>
    </location>
</feature>
<protein>
    <submittedName>
        <fullName evidence="5">684_t:CDS:1</fullName>
    </submittedName>
</protein>
<dbReference type="PANTHER" id="PTHR19848:SF8">
    <property type="entry name" value="F-BOX AND WD REPEAT DOMAIN CONTAINING 7"/>
    <property type="match status" value="1"/>
</dbReference>
<feature type="region of interest" description="Disordered" evidence="4">
    <location>
        <begin position="1"/>
        <end position="27"/>
    </location>
</feature>
<dbReference type="Proteomes" id="UP000789572">
    <property type="component" value="Unassembled WGS sequence"/>
</dbReference>
<comment type="caution">
    <text evidence="5">The sequence shown here is derived from an EMBL/GenBank/DDBJ whole genome shotgun (WGS) entry which is preliminary data.</text>
</comment>
<sequence>TGQKKKHVEKDVNPKGTAKAEPTPGQYIVTGSRDKTIKIWDSTGQCVRTLVGHDNWVRGLVFHSSGKYLISASDDKTIKIWDIKTGRCYKTVEAHAHFVTCIAFNHGNPVVATGSVDQTVKIWAPYR</sequence>
<dbReference type="EMBL" id="CAJVPJ010002145">
    <property type="protein sequence ID" value="CAG8614070.1"/>
    <property type="molecule type" value="Genomic_DNA"/>
</dbReference>
<dbReference type="SMART" id="SM00320">
    <property type="entry name" value="WD40"/>
    <property type="match status" value="3"/>
</dbReference>
<organism evidence="5 6">
    <name type="scientific">Paraglomus occultum</name>
    <dbReference type="NCBI Taxonomy" id="144539"/>
    <lineage>
        <taxon>Eukaryota</taxon>
        <taxon>Fungi</taxon>
        <taxon>Fungi incertae sedis</taxon>
        <taxon>Mucoromycota</taxon>
        <taxon>Glomeromycotina</taxon>
        <taxon>Glomeromycetes</taxon>
        <taxon>Paraglomerales</taxon>
        <taxon>Paraglomeraceae</taxon>
        <taxon>Paraglomus</taxon>
    </lineage>
</organism>
<dbReference type="Pfam" id="PF00400">
    <property type="entry name" value="WD40"/>
    <property type="match status" value="3"/>
</dbReference>
<keyword evidence="1 3" id="KW-0853">WD repeat</keyword>
<evidence type="ECO:0000256" key="3">
    <source>
        <dbReference type="PROSITE-ProRule" id="PRU00221"/>
    </source>
</evidence>
<dbReference type="PROSITE" id="PS00678">
    <property type="entry name" value="WD_REPEATS_1"/>
    <property type="match status" value="1"/>
</dbReference>
<keyword evidence="6" id="KW-1185">Reference proteome</keyword>
<dbReference type="PROSITE" id="PS50082">
    <property type="entry name" value="WD_REPEATS_2"/>
    <property type="match status" value="3"/>
</dbReference>
<dbReference type="InterPro" id="IPR015943">
    <property type="entry name" value="WD40/YVTN_repeat-like_dom_sf"/>
</dbReference>
<name>A0A9N9GNA8_9GLOM</name>
<proteinExistence type="predicted"/>
<dbReference type="PROSITE" id="PS50294">
    <property type="entry name" value="WD_REPEATS_REGION"/>
    <property type="match status" value="2"/>
</dbReference>
<evidence type="ECO:0000313" key="5">
    <source>
        <dbReference type="EMBL" id="CAG8614070.1"/>
    </source>
</evidence>
<feature type="non-terminal residue" evidence="5">
    <location>
        <position position="1"/>
    </location>
</feature>